<name>A0A834LUN0_RHOSS</name>
<comment type="caution">
    <text evidence="2">The sequence shown here is derived from an EMBL/GenBank/DDBJ whole genome shotgun (WGS) entry which is preliminary data.</text>
</comment>
<dbReference type="EMBL" id="WJXA01000002">
    <property type="protein sequence ID" value="KAF7151302.1"/>
    <property type="molecule type" value="Genomic_DNA"/>
</dbReference>
<dbReference type="OrthoDB" id="1713319at2759"/>
<organism evidence="2 3">
    <name type="scientific">Rhododendron simsii</name>
    <name type="common">Sims's rhododendron</name>
    <dbReference type="NCBI Taxonomy" id="118357"/>
    <lineage>
        <taxon>Eukaryota</taxon>
        <taxon>Viridiplantae</taxon>
        <taxon>Streptophyta</taxon>
        <taxon>Embryophyta</taxon>
        <taxon>Tracheophyta</taxon>
        <taxon>Spermatophyta</taxon>
        <taxon>Magnoliopsida</taxon>
        <taxon>eudicotyledons</taxon>
        <taxon>Gunneridae</taxon>
        <taxon>Pentapetalae</taxon>
        <taxon>asterids</taxon>
        <taxon>Ericales</taxon>
        <taxon>Ericaceae</taxon>
        <taxon>Ericoideae</taxon>
        <taxon>Rhodoreae</taxon>
        <taxon>Rhododendron</taxon>
    </lineage>
</organism>
<feature type="region of interest" description="Disordered" evidence="1">
    <location>
        <begin position="34"/>
        <end position="98"/>
    </location>
</feature>
<evidence type="ECO:0000313" key="3">
    <source>
        <dbReference type="Proteomes" id="UP000626092"/>
    </source>
</evidence>
<protein>
    <submittedName>
        <fullName evidence="2">Uncharacterized protein</fullName>
    </submittedName>
</protein>
<accession>A0A834LUN0</accession>
<reference evidence="2" key="1">
    <citation type="submission" date="2019-11" db="EMBL/GenBank/DDBJ databases">
        <authorList>
            <person name="Liu Y."/>
            <person name="Hou J."/>
            <person name="Li T.-Q."/>
            <person name="Guan C.-H."/>
            <person name="Wu X."/>
            <person name="Wu H.-Z."/>
            <person name="Ling F."/>
            <person name="Zhang R."/>
            <person name="Shi X.-G."/>
            <person name="Ren J.-P."/>
            <person name="Chen E.-F."/>
            <person name="Sun J.-M."/>
        </authorList>
    </citation>
    <scope>NUCLEOTIDE SEQUENCE</scope>
    <source>
        <strain evidence="2">Adult_tree_wgs_1</strain>
        <tissue evidence="2">Leaves</tissue>
    </source>
</reference>
<dbReference type="AlphaFoldDB" id="A0A834LUN0"/>
<keyword evidence="3" id="KW-1185">Reference proteome</keyword>
<gene>
    <name evidence="2" type="ORF">RHSIM_Rhsim02G0057700</name>
</gene>
<feature type="compositionally biased region" description="Polar residues" evidence="1">
    <location>
        <begin position="65"/>
        <end position="85"/>
    </location>
</feature>
<sequence>MANVGIHGVRDGSLIAAKGCSSASSCWHFETPGAVDNPQQAKPPCTRKHQTNPTVITHHPPDLGETQTGNLLDLGETQTGNTSGSHWRRRKQKSRKTYNPYTFTTVIAQIPMPHHLLKPSSTA</sequence>
<evidence type="ECO:0000256" key="1">
    <source>
        <dbReference type="SAM" id="MobiDB-lite"/>
    </source>
</evidence>
<feature type="compositionally biased region" description="Basic residues" evidence="1">
    <location>
        <begin position="86"/>
        <end position="96"/>
    </location>
</feature>
<dbReference type="Proteomes" id="UP000626092">
    <property type="component" value="Unassembled WGS sequence"/>
</dbReference>
<proteinExistence type="predicted"/>
<evidence type="ECO:0000313" key="2">
    <source>
        <dbReference type="EMBL" id="KAF7151302.1"/>
    </source>
</evidence>